<feature type="domain" description="Glycosyl hydrolase family 81 N-terminal" evidence="17">
    <location>
        <begin position="228"/>
        <end position="552"/>
    </location>
</feature>
<dbReference type="STRING" id="1365484.W6PRI8"/>
<dbReference type="FunFam" id="2.70.98.30:FF:000006">
    <property type="entry name" value="Endo-1,3-beta-glucanase Engl1"/>
    <property type="match status" value="1"/>
</dbReference>
<keyword evidence="10" id="KW-0119">Carbohydrate metabolism</keyword>
<keyword evidence="13" id="KW-0624">Polysaccharide degradation</keyword>
<dbReference type="GO" id="GO:0052861">
    <property type="term" value="F:endo-1,3(4)-beta-glucanase activity"/>
    <property type="evidence" value="ECO:0007669"/>
    <property type="project" value="InterPro"/>
</dbReference>
<dbReference type="FunFam" id="1.10.287.1170:FF:000001">
    <property type="entry name" value="Endo-1,3-beta-glucanase Engl1"/>
    <property type="match status" value="1"/>
</dbReference>
<dbReference type="Gene3D" id="1.20.5.420">
    <property type="entry name" value="Immunoglobulin FC, subunit C"/>
    <property type="match status" value="1"/>
</dbReference>
<dbReference type="PANTHER" id="PTHR31983:SF0">
    <property type="entry name" value="GLUCAN ENDO-1,3-BETA-D-GLUCOSIDASE 2"/>
    <property type="match status" value="1"/>
</dbReference>
<feature type="compositionally biased region" description="Polar residues" evidence="16">
    <location>
        <begin position="172"/>
        <end position="186"/>
    </location>
</feature>
<dbReference type="EMBL" id="HG792015">
    <property type="protein sequence ID" value="CDM26485.1"/>
    <property type="molecule type" value="Genomic_DNA"/>
</dbReference>
<keyword evidence="20" id="KW-1185">Reference proteome</keyword>
<evidence type="ECO:0000256" key="5">
    <source>
        <dbReference type="ARBA" id="ARBA00022512"/>
    </source>
</evidence>
<gene>
    <name evidence="19" type="primary">eng1</name>
    <name evidence="19" type="ORF">PROQFM164_S01g000294</name>
</gene>
<dbReference type="PANTHER" id="PTHR31983">
    <property type="entry name" value="ENDO-1,3(4)-BETA-GLUCANASE 1"/>
    <property type="match status" value="1"/>
</dbReference>
<evidence type="ECO:0000256" key="12">
    <source>
        <dbReference type="ARBA" id="ARBA00023316"/>
    </source>
</evidence>
<dbReference type="Proteomes" id="UP000030686">
    <property type="component" value="Unassembled WGS sequence"/>
</dbReference>
<dbReference type="OMA" id="DTMFAYA"/>
<keyword evidence="5" id="KW-0134">Cell wall</keyword>
<dbReference type="EC" id="3.2.1.39" evidence="4"/>
<evidence type="ECO:0000256" key="7">
    <source>
        <dbReference type="ARBA" id="ARBA00022729"/>
    </source>
</evidence>
<feature type="compositionally biased region" description="Polar residues" evidence="16">
    <location>
        <begin position="132"/>
        <end position="161"/>
    </location>
</feature>
<evidence type="ECO:0000256" key="2">
    <source>
        <dbReference type="ARBA" id="ARBA00004191"/>
    </source>
</evidence>
<dbReference type="PROSITE" id="PS52008">
    <property type="entry name" value="GH81"/>
    <property type="match status" value="1"/>
</dbReference>
<keyword evidence="12" id="KW-0961">Cell wall biogenesis/degradation</keyword>
<evidence type="ECO:0000256" key="3">
    <source>
        <dbReference type="ARBA" id="ARBA00010730"/>
    </source>
</evidence>
<keyword evidence="9" id="KW-0325">Glycoprotein</keyword>
<dbReference type="Pfam" id="PF03639">
    <property type="entry name" value="Glyco_hydro_81"/>
    <property type="match status" value="1"/>
</dbReference>
<protein>
    <recommendedName>
        <fullName evidence="14">Glucan endo-1,3-beta-D-glucosidase 1</fullName>
        <ecNumber evidence="4">3.2.1.39</ecNumber>
    </recommendedName>
    <alternativeName>
        <fullName evidence="15">Daughter specific expression protein 4</fullName>
    </alternativeName>
</protein>
<sequence>MVVAIDSLWNLSADHSQQTSPCVVPIWVFELRGGLILLEFIAHTSTEKAYCLPHVGNEVEATLQNTATEPARAFETQYPPSNSEDRLLIPESHPVYRVALEQDGHSSQQPFPQFDIIRFVDGLEDLLGSGGNTPAPTLTATGQSTGTGKSHPIQATTSAKQPENPAPIHTAGSVTYSPQAGPSTTVAHEPVHILSSSSVTSKTMPSQDIFQPVATGPVPANIKSRDDHPVQNQHANTTNPIATNKFYAGLFLGSQTNATFTQPYSLAWSKGGGSLKSWGMAVSHVQPHMLAYGPPNSKIPGNPVQYYINPIGLQSLIFSATELNQSSIMNVNQPKAFSAHAVIKPSEGSAKQIVFPVVQGMGYATAVYSDLQPVIESGVFFRKVVSAGSPRSGIFKYQVYLEDDMTWLLYATPADGKDPEFKLVSNSRLRGPQGFSGTIQVAKNPAGKSGEKFYDNSSGVYPVAGKISGSVTDDVGTYTLSWKKAGKDVTGTPLIMFALPHHVQSFDGATKSRITDINLRTTTKGNSTAVIGESWTMVEQSLPIDIGFAPWSTTQGSSNELSASAQHAILQAAPQELKQNISGQTDLNSMYYSGKALSKFATLVYTVNQLGNSSDLATDAFQKLKKSFDLFVQNKQQYPLAYDSVWKGVVSTAGYNGDLNQDFGNTAYNDHHFHYGYFIQAAAIIGSLDPSWLAANKEWVNMLVRDAGNSVPNDPYFPFSRSFDWYNGHSWAKGLFESFDGKDQESTSEDTMFAYAIKMWGQTTGDASMEARGNIMLSILGRSLNNYFLMEDDNVNQPANFTANRVTGILFENKVDHTTYFGANLEYVQGIHMLPLMPHSPFTRRKEFVRQEWQAMFAENASTPASKVEGGWKGVLYANLALIDPKSSWDFFAQSNFDYSWIDGGATRTWYLAFIAGLGGAP</sequence>
<dbReference type="GO" id="GO:0000920">
    <property type="term" value="P:septum digestion after cytokinesis"/>
    <property type="evidence" value="ECO:0007669"/>
    <property type="project" value="UniProtKB-ARBA"/>
</dbReference>
<evidence type="ECO:0000259" key="18">
    <source>
        <dbReference type="Pfam" id="PF17652"/>
    </source>
</evidence>
<evidence type="ECO:0000256" key="4">
    <source>
        <dbReference type="ARBA" id="ARBA00012780"/>
    </source>
</evidence>
<evidence type="ECO:0000256" key="13">
    <source>
        <dbReference type="ARBA" id="ARBA00023326"/>
    </source>
</evidence>
<evidence type="ECO:0000256" key="6">
    <source>
        <dbReference type="ARBA" id="ARBA00022525"/>
    </source>
</evidence>
<evidence type="ECO:0000256" key="16">
    <source>
        <dbReference type="SAM" id="MobiDB-lite"/>
    </source>
</evidence>
<dbReference type="Gene3D" id="2.70.98.30">
    <property type="entry name" value="Golgi alpha-mannosidase II, domain 4"/>
    <property type="match status" value="1"/>
</dbReference>
<dbReference type="InterPro" id="IPR005200">
    <property type="entry name" value="Endo-beta-glucanase"/>
</dbReference>
<dbReference type="GO" id="GO:0000272">
    <property type="term" value="P:polysaccharide catabolic process"/>
    <property type="evidence" value="ECO:0007669"/>
    <property type="project" value="UniProtKB-KW"/>
</dbReference>
<comment type="subcellular location">
    <subcellularLocation>
        <location evidence="2">Secreted</location>
        <location evidence="2">Cell wall</location>
    </subcellularLocation>
</comment>
<keyword evidence="8" id="KW-0378">Hydrolase</keyword>
<proteinExistence type="inferred from homology"/>
<dbReference type="AlphaFoldDB" id="W6PRI8"/>
<evidence type="ECO:0000256" key="11">
    <source>
        <dbReference type="ARBA" id="ARBA00023295"/>
    </source>
</evidence>
<dbReference type="InterPro" id="IPR040451">
    <property type="entry name" value="GH81_N"/>
</dbReference>
<feature type="domain" description="Glycosyl hydrolase family 81 C-terminal" evidence="18">
    <location>
        <begin position="561"/>
        <end position="912"/>
    </location>
</feature>
<comment type="catalytic activity">
    <reaction evidence="1">
        <text>Hydrolysis of (1-&gt;3)-beta-D-glucosidic linkages in (1-&gt;3)-beta-D-glucans.</text>
        <dbReference type="EC" id="3.2.1.39"/>
    </reaction>
</comment>
<dbReference type="Gene3D" id="1.10.287.1170">
    <property type="entry name" value="glycoside hydrolase family 81 endo-[beta] glucanase"/>
    <property type="match status" value="1"/>
</dbReference>
<name>W6PRI8_PENRF</name>
<evidence type="ECO:0000256" key="15">
    <source>
        <dbReference type="ARBA" id="ARBA00075210"/>
    </source>
</evidence>
<dbReference type="GO" id="GO:0009986">
    <property type="term" value="C:cell surface"/>
    <property type="evidence" value="ECO:0007669"/>
    <property type="project" value="TreeGrafter"/>
</dbReference>
<reference evidence="19" key="1">
    <citation type="journal article" date="2014" name="Nat. Commun.">
        <title>Multiple recent horizontal transfers of a large genomic region in cheese making fungi.</title>
        <authorList>
            <person name="Cheeseman K."/>
            <person name="Ropars J."/>
            <person name="Renault P."/>
            <person name="Dupont J."/>
            <person name="Gouzy J."/>
            <person name="Branca A."/>
            <person name="Abraham A.L."/>
            <person name="Ceppi M."/>
            <person name="Conseiller E."/>
            <person name="Debuchy R."/>
            <person name="Malagnac F."/>
            <person name="Goarin A."/>
            <person name="Silar P."/>
            <person name="Lacoste S."/>
            <person name="Sallet E."/>
            <person name="Bensimon A."/>
            <person name="Giraud T."/>
            <person name="Brygoo Y."/>
        </authorList>
    </citation>
    <scope>NUCLEOTIDE SEQUENCE [LARGE SCALE GENOMIC DNA]</scope>
    <source>
        <strain evidence="19">FM164</strain>
    </source>
</reference>
<dbReference type="GO" id="GO:0042973">
    <property type="term" value="F:glucan endo-1,3-beta-D-glucosidase activity"/>
    <property type="evidence" value="ECO:0007669"/>
    <property type="project" value="UniProtKB-EC"/>
</dbReference>
<keyword evidence="11" id="KW-0326">Glycosidase</keyword>
<comment type="similarity">
    <text evidence="3">Belongs to the glycosyl hydrolase 81 family.</text>
</comment>
<dbReference type="GO" id="GO:0071555">
    <property type="term" value="P:cell wall organization"/>
    <property type="evidence" value="ECO:0007669"/>
    <property type="project" value="UniProtKB-KW"/>
</dbReference>
<keyword evidence="7" id="KW-0732">Signal</keyword>
<evidence type="ECO:0000313" key="20">
    <source>
        <dbReference type="Proteomes" id="UP000030686"/>
    </source>
</evidence>
<evidence type="ECO:0000256" key="9">
    <source>
        <dbReference type="ARBA" id="ARBA00023180"/>
    </source>
</evidence>
<accession>W6PRI8</accession>
<evidence type="ECO:0000313" key="19">
    <source>
        <dbReference type="EMBL" id="CDM26485.1"/>
    </source>
</evidence>
<evidence type="ECO:0000259" key="17">
    <source>
        <dbReference type="Pfam" id="PF03639"/>
    </source>
</evidence>
<dbReference type="InterPro" id="IPR040720">
    <property type="entry name" value="GH81_C"/>
</dbReference>
<evidence type="ECO:0000256" key="8">
    <source>
        <dbReference type="ARBA" id="ARBA00022801"/>
    </source>
</evidence>
<keyword evidence="6" id="KW-0964">Secreted</keyword>
<dbReference type="Pfam" id="PF17652">
    <property type="entry name" value="Glyco_hydro81C"/>
    <property type="match status" value="1"/>
</dbReference>
<feature type="region of interest" description="Disordered" evidence="16">
    <location>
        <begin position="128"/>
        <end position="186"/>
    </location>
</feature>
<organism evidence="19 20">
    <name type="scientific">Penicillium roqueforti (strain FM164)</name>
    <dbReference type="NCBI Taxonomy" id="1365484"/>
    <lineage>
        <taxon>Eukaryota</taxon>
        <taxon>Fungi</taxon>
        <taxon>Dikarya</taxon>
        <taxon>Ascomycota</taxon>
        <taxon>Pezizomycotina</taxon>
        <taxon>Eurotiomycetes</taxon>
        <taxon>Eurotiomycetidae</taxon>
        <taxon>Eurotiales</taxon>
        <taxon>Aspergillaceae</taxon>
        <taxon>Penicillium</taxon>
    </lineage>
</organism>
<dbReference type="OrthoDB" id="4473401at2759"/>
<dbReference type="FunFam" id="1.20.5.420:FF:000008">
    <property type="entry name" value="Endo-1,3-beta-glucanase Engl1"/>
    <property type="match status" value="1"/>
</dbReference>
<evidence type="ECO:0000256" key="1">
    <source>
        <dbReference type="ARBA" id="ARBA00000382"/>
    </source>
</evidence>
<evidence type="ECO:0000256" key="14">
    <source>
        <dbReference type="ARBA" id="ARBA00074614"/>
    </source>
</evidence>
<evidence type="ECO:0000256" key="10">
    <source>
        <dbReference type="ARBA" id="ARBA00023277"/>
    </source>
</evidence>